<sequence>MRSLNLKRIQSFATFDLPVNYNYIYTKFRKTHENYGSSYAVWPTAATRHKLISGYWENALRHYLLLPDLNPKALIKKRKPATSAGFLWSCSDMS</sequence>
<comment type="caution">
    <text evidence="1">The sequence shown here is derived from an EMBL/GenBank/DDBJ whole genome shotgun (WGS) entry which is preliminary data.</text>
</comment>
<evidence type="ECO:0000313" key="2">
    <source>
        <dbReference type="Proteomes" id="UP000320811"/>
    </source>
</evidence>
<name>A0A561PM65_9BACT</name>
<protein>
    <submittedName>
        <fullName evidence="1">Uncharacterized protein</fullName>
    </submittedName>
</protein>
<dbReference type="EMBL" id="VIWO01000006">
    <property type="protein sequence ID" value="TWF39207.1"/>
    <property type="molecule type" value="Genomic_DNA"/>
</dbReference>
<gene>
    <name evidence="1" type="ORF">FHW36_106439</name>
</gene>
<reference evidence="1 2" key="1">
    <citation type="submission" date="2019-06" db="EMBL/GenBank/DDBJ databases">
        <title>Sorghum-associated microbial communities from plants grown in Nebraska, USA.</title>
        <authorList>
            <person name="Schachtman D."/>
        </authorList>
    </citation>
    <scope>NUCLEOTIDE SEQUENCE [LARGE SCALE GENOMIC DNA]</scope>
    <source>
        <strain evidence="1 2">1209</strain>
    </source>
</reference>
<accession>A0A561PM65</accession>
<organism evidence="1 2">
    <name type="scientific">Chitinophaga polysaccharea</name>
    <dbReference type="NCBI Taxonomy" id="1293035"/>
    <lineage>
        <taxon>Bacteria</taxon>
        <taxon>Pseudomonadati</taxon>
        <taxon>Bacteroidota</taxon>
        <taxon>Chitinophagia</taxon>
        <taxon>Chitinophagales</taxon>
        <taxon>Chitinophagaceae</taxon>
        <taxon>Chitinophaga</taxon>
    </lineage>
</organism>
<proteinExistence type="predicted"/>
<dbReference type="Proteomes" id="UP000320811">
    <property type="component" value="Unassembled WGS sequence"/>
</dbReference>
<keyword evidence="2" id="KW-1185">Reference proteome</keyword>
<dbReference type="AlphaFoldDB" id="A0A561PM65"/>
<evidence type="ECO:0000313" key="1">
    <source>
        <dbReference type="EMBL" id="TWF39207.1"/>
    </source>
</evidence>